<keyword evidence="4" id="KW-1185">Reference proteome</keyword>
<gene>
    <name evidence="3" type="ORF">NQ315_004597</name>
</gene>
<comment type="caution">
    <text evidence="3">The sequence shown here is derived from an EMBL/GenBank/DDBJ whole genome shotgun (WGS) entry which is preliminary data.</text>
</comment>
<protein>
    <recommendedName>
        <fullName evidence="5">Reticulocyte binding protein</fullName>
    </recommendedName>
</protein>
<evidence type="ECO:0000313" key="4">
    <source>
        <dbReference type="Proteomes" id="UP001159042"/>
    </source>
</evidence>
<dbReference type="AlphaFoldDB" id="A0AAV8VPM9"/>
<dbReference type="Proteomes" id="UP001159042">
    <property type="component" value="Unassembled WGS sequence"/>
</dbReference>
<accession>A0AAV8VPM9</accession>
<feature type="coiled-coil region" evidence="1">
    <location>
        <begin position="224"/>
        <end position="357"/>
    </location>
</feature>
<evidence type="ECO:0000256" key="1">
    <source>
        <dbReference type="SAM" id="Coils"/>
    </source>
</evidence>
<keyword evidence="1" id="KW-0175">Coiled coil</keyword>
<organism evidence="3 4">
    <name type="scientific">Exocentrus adspersus</name>
    <dbReference type="NCBI Taxonomy" id="1586481"/>
    <lineage>
        <taxon>Eukaryota</taxon>
        <taxon>Metazoa</taxon>
        <taxon>Ecdysozoa</taxon>
        <taxon>Arthropoda</taxon>
        <taxon>Hexapoda</taxon>
        <taxon>Insecta</taxon>
        <taxon>Pterygota</taxon>
        <taxon>Neoptera</taxon>
        <taxon>Endopterygota</taxon>
        <taxon>Coleoptera</taxon>
        <taxon>Polyphaga</taxon>
        <taxon>Cucujiformia</taxon>
        <taxon>Chrysomeloidea</taxon>
        <taxon>Cerambycidae</taxon>
        <taxon>Lamiinae</taxon>
        <taxon>Acanthocinini</taxon>
        <taxon>Exocentrus</taxon>
    </lineage>
</organism>
<feature type="chain" id="PRO_5043978722" description="Reticulocyte binding protein" evidence="2">
    <location>
        <begin position="22"/>
        <end position="376"/>
    </location>
</feature>
<evidence type="ECO:0008006" key="5">
    <source>
        <dbReference type="Google" id="ProtNLM"/>
    </source>
</evidence>
<proteinExistence type="predicted"/>
<sequence>MNLKILCALFYVAIAARQTLNDDNVCYKGIKPRLEELIELYSNPPTSSKYPSDFPDINSLIERTDNYIKNIISDLIKVQLTFNETETIREVINDNLDEANQLREAINVLKLLEEEMKKLNEKKEGHDKSFTMCSEALKLFEQLKKNVDDVKKTGNELKAATDAILKRINDINDASIQINNNLDLINIPVSTFQQYVCDSSLQSTIQSSIDSLKNIAELLRQSFKEVIQQKIQQIENDINKNQEDINEINSLNTEIPTTNIKIDEKTNNTIQNLKEQIEDLKNKIDNMPMDETNDTFLDSIREKLKNLRNEYETILENVFSANNMNEVKKELELARQILRLLKEQDALKKELEDVKKIAGTLEKGGVCLKEKVNVEE</sequence>
<dbReference type="EMBL" id="JANEYG010000049">
    <property type="protein sequence ID" value="KAJ8915785.1"/>
    <property type="molecule type" value="Genomic_DNA"/>
</dbReference>
<name>A0AAV8VPM9_9CUCU</name>
<reference evidence="3 4" key="1">
    <citation type="journal article" date="2023" name="Insect Mol. Biol.">
        <title>Genome sequencing provides insights into the evolution of gene families encoding plant cell wall-degrading enzymes in longhorned beetles.</title>
        <authorList>
            <person name="Shin N.R."/>
            <person name="Okamura Y."/>
            <person name="Kirsch R."/>
            <person name="Pauchet Y."/>
        </authorList>
    </citation>
    <scope>NUCLEOTIDE SEQUENCE [LARGE SCALE GENOMIC DNA]</scope>
    <source>
        <strain evidence="3">EAD_L_NR</strain>
    </source>
</reference>
<evidence type="ECO:0000256" key="2">
    <source>
        <dbReference type="SAM" id="SignalP"/>
    </source>
</evidence>
<feature type="coiled-coil region" evidence="1">
    <location>
        <begin position="95"/>
        <end position="160"/>
    </location>
</feature>
<keyword evidence="2" id="KW-0732">Signal</keyword>
<evidence type="ECO:0000313" key="3">
    <source>
        <dbReference type="EMBL" id="KAJ8915785.1"/>
    </source>
</evidence>
<feature type="signal peptide" evidence="2">
    <location>
        <begin position="1"/>
        <end position="21"/>
    </location>
</feature>